<protein>
    <submittedName>
        <fullName evidence="2">Endonuclease domain-containing protein</fullName>
    </submittedName>
</protein>
<dbReference type="RefSeq" id="WP_151131754.1">
    <property type="nucleotide sequence ID" value="NZ_CP043311.1"/>
</dbReference>
<proteinExistence type="predicted"/>
<dbReference type="Pfam" id="PF04480">
    <property type="entry name" value="DUF559"/>
    <property type="match status" value="1"/>
</dbReference>
<dbReference type="KEGG" id="plal:FXN65_03960"/>
<reference evidence="2 3" key="1">
    <citation type="submission" date="2019-08" db="EMBL/GenBank/DDBJ databases">
        <title>Whole-genome Sequencing of e-waste polymer degrading bacterium Pseudomonas sp. strain PE08.</title>
        <authorList>
            <person name="Kirdat K."/>
            <person name="Debbarma P."/>
            <person name="Narawade N."/>
            <person name="Suyal D."/>
            <person name="Thorat V."/>
            <person name="Shouche Y."/>
            <person name="Goel R."/>
            <person name="Yadav A."/>
        </authorList>
    </citation>
    <scope>NUCLEOTIDE SEQUENCE [LARGE SCALE GENOMIC DNA]</scope>
    <source>
        <strain evidence="2 3">PE08</strain>
    </source>
</reference>
<dbReference type="GO" id="GO:0004519">
    <property type="term" value="F:endonuclease activity"/>
    <property type="evidence" value="ECO:0007669"/>
    <property type="project" value="UniProtKB-KW"/>
</dbReference>
<accession>A0A5J6QFX0</accession>
<name>A0A5J6QFX0_9GAMM</name>
<dbReference type="Gene3D" id="3.40.960.10">
    <property type="entry name" value="VSR Endonuclease"/>
    <property type="match status" value="1"/>
</dbReference>
<keyword evidence="3" id="KW-1185">Reference proteome</keyword>
<evidence type="ECO:0000313" key="3">
    <source>
        <dbReference type="Proteomes" id="UP000327179"/>
    </source>
</evidence>
<organism evidence="2 3">
    <name type="scientific">Metapseudomonas lalkuanensis</name>
    <dbReference type="NCBI Taxonomy" id="2604832"/>
    <lineage>
        <taxon>Bacteria</taxon>
        <taxon>Pseudomonadati</taxon>
        <taxon>Pseudomonadota</taxon>
        <taxon>Gammaproteobacteria</taxon>
        <taxon>Pseudomonadales</taxon>
        <taxon>Pseudomonadaceae</taxon>
        <taxon>Metapseudomonas</taxon>
    </lineage>
</organism>
<dbReference type="InterPro" id="IPR047216">
    <property type="entry name" value="Endonuclease_DUF559_bact"/>
</dbReference>
<evidence type="ECO:0000313" key="2">
    <source>
        <dbReference type="EMBL" id="QEY61243.1"/>
    </source>
</evidence>
<dbReference type="Proteomes" id="UP000327179">
    <property type="component" value="Chromosome"/>
</dbReference>
<evidence type="ECO:0000259" key="1">
    <source>
        <dbReference type="Pfam" id="PF04480"/>
    </source>
</evidence>
<dbReference type="CDD" id="cd01038">
    <property type="entry name" value="Endonuclease_DUF559"/>
    <property type="match status" value="1"/>
</dbReference>
<dbReference type="InterPro" id="IPR011335">
    <property type="entry name" value="Restrct_endonuc-II-like"/>
</dbReference>
<sequence>MHKTKLDEEHLEFTRALRRSSTDAEQCLWRHLRGRQLVGLKFRRQHPVGPYVLDFYCQEMCVAVELDGGQHYADPERDQLRDSWLAGQGIQVLRFSSREALLETGAVLEKILLVASEL</sequence>
<dbReference type="SUPFAM" id="SSF52980">
    <property type="entry name" value="Restriction endonuclease-like"/>
    <property type="match status" value="1"/>
</dbReference>
<dbReference type="AlphaFoldDB" id="A0A5J6QFX0"/>
<feature type="domain" description="DUF559" evidence="1">
    <location>
        <begin position="11"/>
        <end position="113"/>
    </location>
</feature>
<dbReference type="PANTHER" id="PTHR38590">
    <property type="entry name" value="BLL0828 PROTEIN"/>
    <property type="match status" value="1"/>
</dbReference>
<keyword evidence="2" id="KW-0540">Nuclease</keyword>
<gene>
    <name evidence="2" type="ORF">FXN65_03960</name>
</gene>
<dbReference type="InterPro" id="IPR007569">
    <property type="entry name" value="DUF559"/>
</dbReference>
<keyword evidence="2" id="KW-0378">Hydrolase</keyword>
<dbReference type="PANTHER" id="PTHR38590:SF1">
    <property type="entry name" value="BLL0828 PROTEIN"/>
    <property type="match status" value="1"/>
</dbReference>
<dbReference type="EMBL" id="CP043311">
    <property type="protein sequence ID" value="QEY61243.1"/>
    <property type="molecule type" value="Genomic_DNA"/>
</dbReference>
<keyword evidence="2" id="KW-0255">Endonuclease</keyword>